<gene>
    <name evidence="3" type="ORF">PAXINDRAFT_169621</name>
</gene>
<evidence type="ECO:0000256" key="2">
    <source>
        <dbReference type="SAM" id="Phobius"/>
    </source>
</evidence>
<protein>
    <submittedName>
        <fullName evidence="3">Uncharacterized protein</fullName>
    </submittedName>
</protein>
<feature type="transmembrane region" description="Helical" evidence="2">
    <location>
        <begin position="200"/>
        <end position="225"/>
    </location>
</feature>
<feature type="transmembrane region" description="Helical" evidence="2">
    <location>
        <begin position="20"/>
        <end position="43"/>
    </location>
</feature>
<dbReference type="Proteomes" id="UP000053647">
    <property type="component" value="Unassembled WGS sequence"/>
</dbReference>
<feature type="compositionally biased region" description="Basic and acidic residues" evidence="1">
    <location>
        <begin position="326"/>
        <end position="336"/>
    </location>
</feature>
<dbReference type="EMBL" id="KN819341">
    <property type="protein sequence ID" value="KIJ14730.1"/>
    <property type="molecule type" value="Genomic_DNA"/>
</dbReference>
<evidence type="ECO:0000256" key="1">
    <source>
        <dbReference type="SAM" id="MobiDB-lite"/>
    </source>
</evidence>
<keyword evidence="2" id="KW-1133">Transmembrane helix</keyword>
<accession>A0A0C9TGD2</accession>
<feature type="transmembrane region" description="Helical" evidence="2">
    <location>
        <begin position="157"/>
        <end position="179"/>
    </location>
</feature>
<feature type="transmembrane region" description="Helical" evidence="2">
    <location>
        <begin position="231"/>
        <end position="251"/>
    </location>
</feature>
<feature type="transmembrane region" description="Helical" evidence="2">
    <location>
        <begin position="86"/>
        <end position="106"/>
    </location>
</feature>
<feature type="region of interest" description="Disordered" evidence="1">
    <location>
        <begin position="299"/>
        <end position="336"/>
    </location>
</feature>
<dbReference type="HOGENOM" id="CLU_059054_1_1_1"/>
<keyword evidence="4" id="KW-1185">Reference proteome</keyword>
<organism evidence="3 4">
    <name type="scientific">Paxillus involutus ATCC 200175</name>
    <dbReference type="NCBI Taxonomy" id="664439"/>
    <lineage>
        <taxon>Eukaryota</taxon>
        <taxon>Fungi</taxon>
        <taxon>Dikarya</taxon>
        <taxon>Basidiomycota</taxon>
        <taxon>Agaricomycotina</taxon>
        <taxon>Agaricomycetes</taxon>
        <taxon>Agaricomycetidae</taxon>
        <taxon>Boletales</taxon>
        <taxon>Paxilineae</taxon>
        <taxon>Paxillaceae</taxon>
        <taxon>Paxillus</taxon>
    </lineage>
</organism>
<sequence>MPNWQSNSELATDSLIFIKLLHALMGLYAWEFMISLDFDWAVLTGKKKFRWPLTFYFAGRYLLLFAMIGTLIGLDTPVEINCKALYVFSQVAGDAAVGLACINLSLRTIAIWSHDKWIIGILVLIMLGHWSLILQGVPVSATWVPGFGCAIVENSTTIPAATFIYSMCFDFVVLCLTAYKLAWTPRRTGSSGLNTKLVRMIFSDGLVYFIIAFLANLAATVFMILDLNAVMSILFNAPAAIASTIVASWAVRRLYNFDFGSPGVYHSNQQPSINFRSPHPPQVSRPTNEPTVIRVEVDTFSQGHPLSDLEAYGTRKPGSDSLSFHGDQEQKRPGSV</sequence>
<keyword evidence="2" id="KW-0812">Transmembrane</keyword>
<reference evidence="3 4" key="1">
    <citation type="submission" date="2014-06" db="EMBL/GenBank/DDBJ databases">
        <authorList>
            <consortium name="DOE Joint Genome Institute"/>
            <person name="Kuo A."/>
            <person name="Kohler A."/>
            <person name="Nagy L.G."/>
            <person name="Floudas D."/>
            <person name="Copeland A."/>
            <person name="Barry K.W."/>
            <person name="Cichocki N."/>
            <person name="Veneault-Fourrey C."/>
            <person name="LaButti K."/>
            <person name="Lindquist E.A."/>
            <person name="Lipzen A."/>
            <person name="Lundell T."/>
            <person name="Morin E."/>
            <person name="Murat C."/>
            <person name="Sun H."/>
            <person name="Tunlid A."/>
            <person name="Henrissat B."/>
            <person name="Grigoriev I.V."/>
            <person name="Hibbett D.S."/>
            <person name="Martin F."/>
            <person name="Nordberg H.P."/>
            <person name="Cantor M.N."/>
            <person name="Hua S.X."/>
        </authorList>
    </citation>
    <scope>NUCLEOTIDE SEQUENCE [LARGE SCALE GENOMIC DNA]</scope>
    <source>
        <strain evidence="3 4">ATCC 200175</strain>
    </source>
</reference>
<feature type="transmembrane region" description="Helical" evidence="2">
    <location>
        <begin position="118"/>
        <end position="137"/>
    </location>
</feature>
<evidence type="ECO:0000313" key="4">
    <source>
        <dbReference type="Proteomes" id="UP000053647"/>
    </source>
</evidence>
<reference evidence="4" key="2">
    <citation type="submission" date="2015-01" db="EMBL/GenBank/DDBJ databases">
        <title>Evolutionary Origins and Diversification of the Mycorrhizal Mutualists.</title>
        <authorList>
            <consortium name="DOE Joint Genome Institute"/>
            <consortium name="Mycorrhizal Genomics Consortium"/>
            <person name="Kohler A."/>
            <person name="Kuo A."/>
            <person name="Nagy L.G."/>
            <person name="Floudas D."/>
            <person name="Copeland A."/>
            <person name="Barry K.W."/>
            <person name="Cichocki N."/>
            <person name="Veneault-Fourrey C."/>
            <person name="LaButti K."/>
            <person name="Lindquist E.A."/>
            <person name="Lipzen A."/>
            <person name="Lundell T."/>
            <person name="Morin E."/>
            <person name="Murat C."/>
            <person name="Riley R."/>
            <person name="Ohm R."/>
            <person name="Sun H."/>
            <person name="Tunlid A."/>
            <person name="Henrissat B."/>
            <person name="Grigoriev I.V."/>
            <person name="Hibbett D.S."/>
            <person name="Martin F."/>
        </authorList>
    </citation>
    <scope>NUCLEOTIDE SEQUENCE [LARGE SCALE GENOMIC DNA]</scope>
    <source>
        <strain evidence="4">ATCC 200175</strain>
    </source>
</reference>
<dbReference type="OrthoDB" id="3197626at2759"/>
<feature type="transmembrane region" description="Helical" evidence="2">
    <location>
        <begin position="55"/>
        <end position="74"/>
    </location>
</feature>
<dbReference type="AlphaFoldDB" id="A0A0C9TGD2"/>
<keyword evidence="2" id="KW-0472">Membrane</keyword>
<name>A0A0C9TGD2_PAXIN</name>
<proteinExistence type="predicted"/>
<evidence type="ECO:0000313" key="3">
    <source>
        <dbReference type="EMBL" id="KIJ14730.1"/>
    </source>
</evidence>